<evidence type="ECO:0000313" key="2">
    <source>
        <dbReference type="Proteomes" id="UP000215914"/>
    </source>
</evidence>
<gene>
    <name evidence="1" type="ORF">HanXRQr2_Chr12g0524041</name>
</gene>
<accession>A0A9K3EN89</accession>
<keyword evidence="2" id="KW-1185">Reference proteome</keyword>
<sequence length="310" mass="32712">MHEHDLCNPEFTRHSRGSVSRRIMTTNVKYVPLMLQITNYRNAPFVKTIIIGGTTTYSIFISSHVGFTSLAASATEHPFSAAVSPAASVTGTASSRAVTGFDTSSDRGTFGISHVSSFSSFFGSFFTSLTSFAASSPFNPCLSTCSVTGFDTSSGRGTFGISHVSSFTSFFDSFVTSLTGSATSSARGISGISHFSPASSFAFSSSFSPSCISTSSFSFLSFFADVDFLRFLTGSGSAGGGVDFAFSLIRVDLRGVSPLPQSNSEILGPPGCDFRYCSNCFLFVISSPVGAVNTVSFFFGVPPFFSTNYT</sequence>
<reference evidence="1" key="2">
    <citation type="submission" date="2020-06" db="EMBL/GenBank/DDBJ databases">
        <title>Helianthus annuus Genome sequencing and assembly Release 2.</title>
        <authorList>
            <person name="Gouzy J."/>
            <person name="Langlade N."/>
            <person name="Munos S."/>
        </authorList>
    </citation>
    <scope>NUCLEOTIDE SEQUENCE</scope>
    <source>
        <tissue evidence="1">Leaves</tissue>
    </source>
</reference>
<name>A0A9K3EN89_HELAN</name>
<evidence type="ECO:0000313" key="1">
    <source>
        <dbReference type="EMBL" id="KAF5776417.1"/>
    </source>
</evidence>
<comment type="caution">
    <text evidence="1">The sequence shown here is derived from an EMBL/GenBank/DDBJ whole genome shotgun (WGS) entry which is preliminary data.</text>
</comment>
<organism evidence="1 2">
    <name type="scientific">Helianthus annuus</name>
    <name type="common">Common sunflower</name>
    <dbReference type="NCBI Taxonomy" id="4232"/>
    <lineage>
        <taxon>Eukaryota</taxon>
        <taxon>Viridiplantae</taxon>
        <taxon>Streptophyta</taxon>
        <taxon>Embryophyta</taxon>
        <taxon>Tracheophyta</taxon>
        <taxon>Spermatophyta</taxon>
        <taxon>Magnoliopsida</taxon>
        <taxon>eudicotyledons</taxon>
        <taxon>Gunneridae</taxon>
        <taxon>Pentapetalae</taxon>
        <taxon>asterids</taxon>
        <taxon>campanulids</taxon>
        <taxon>Asterales</taxon>
        <taxon>Asteraceae</taxon>
        <taxon>Asteroideae</taxon>
        <taxon>Heliantheae alliance</taxon>
        <taxon>Heliantheae</taxon>
        <taxon>Helianthus</taxon>
    </lineage>
</organism>
<proteinExistence type="predicted"/>
<dbReference type="Proteomes" id="UP000215914">
    <property type="component" value="Unassembled WGS sequence"/>
</dbReference>
<dbReference type="AlphaFoldDB" id="A0A9K3EN89"/>
<dbReference type="EMBL" id="MNCJ02000327">
    <property type="protein sequence ID" value="KAF5776417.1"/>
    <property type="molecule type" value="Genomic_DNA"/>
</dbReference>
<protein>
    <submittedName>
        <fullName evidence="1">Uncharacterized protein</fullName>
    </submittedName>
</protein>
<reference evidence="1" key="1">
    <citation type="journal article" date="2017" name="Nature">
        <title>The sunflower genome provides insights into oil metabolism, flowering and Asterid evolution.</title>
        <authorList>
            <person name="Badouin H."/>
            <person name="Gouzy J."/>
            <person name="Grassa C.J."/>
            <person name="Murat F."/>
            <person name="Staton S.E."/>
            <person name="Cottret L."/>
            <person name="Lelandais-Briere C."/>
            <person name="Owens G.L."/>
            <person name="Carrere S."/>
            <person name="Mayjonade B."/>
            <person name="Legrand L."/>
            <person name="Gill N."/>
            <person name="Kane N.C."/>
            <person name="Bowers J.E."/>
            <person name="Hubner S."/>
            <person name="Bellec A."/>
            <person name="Berard A."/>
            <person name="Berges H."/>
            <person name="Blanchet N."/>
            <person name="Boniface M.C."/>
            <person name="Brunel D."/>
            <person name="Catrice O."/>
            <person name="Chaidir N."/>
            <person name="Claudel C."/>
            <person name="Donnadieu C."/>
            <person name="Faraut T."/>
            <person name="Fievet G."/>
            <person name="Helmstetter N."/>
            <person name="King M."/>
            <person name="Knapp S.J."/>
            <person name="Lai Z."/>
            <person name="Le Paslier M.C."/>
            <person name="Lippi Y."/>
            <person name="Lorenzon L."/>
            <person name="Mandel J.R."/>
            <person name="Marage G."/>
            <person name="Marchand G."/>
            <person name="Marquand E."/>
            <person name="Bret-Mestries E."/>
            <person name="Morien E."/>
            <person name="Nambeesan S."/>
            <person name="Nguyen T."/>
            <person name="Pegot-Espagnet P."/>
            <person name="Pouilly N."/>
            <person name="Raftis F."/>
            <person name="Sallet E."/>
            <person name="Schiex T."/>
            <person name="Thomas J."/>
            <person name="Vandecasteele C."/>
            <person name="Vares D."/>
            <person name="Vear F."/>
            <person name="Vautrin S."/>
            <person name="Crespi M."/>
            <person name="Mangin B."/>
            <person name="Burke J.M."/>
            <person name="Salse J."/>
            <person name="Munos S."/>
            <person name="Vincourt P."/>
            <person name="Rieseberg L.H."/>
            <person name="Langlade N.B."/>
        </authorList>
    </citation>
    <scope>NUCLEOTIDE SEQUENCE</scope>
    <source>
        <tissue evidence="1">Leaves</tissue>
    </source>
</reference>
<dbReference type="Gramene" id="mRNA:HanXRQr2_Chr12g0524041">
    <property type="protein sequence ID" value="mRNA:HanXRQr2_Chr12g0524041"/>
    <property type="gene ID" value="HanXRQr2_Chr12g0524041"/>
</dbReference>